<reference evidence="1" key="2">
    <citation type="submission" date="2006-08" db="EMBL/GenBank/DDBJ databases">
        <authorList>
            <person name="Childs K."/>
        </authorList>
    </citation>
    <scope>NUCLEOTIDE SEQUENCE</scope>
</reference>
<dbReference type="EMBL" id="AC149291">
    <property type="protein sequence ID" value="AAT38746.2"/>
    <property type="molecule type" value="Genomic_DNA"/>
</dbReference>
<reference evidence="1" key="1">
    <citation type="submission" date="2004-05" db="EMBL/GenBank/DDBJ databases">
        <authorList>
            <person name="Buell R."/>
            <person name="Liu J."/>
            <person name="Childs K."/>
            <person name="Zaborsky J."/>
            <person name="Tallon L."/>
            <person name="Wirtz U."/>
            <person name="Wei F."/>
            <person name="Kuang H."/>
            <person name="Zhang P."/>
            <person name="Marano M."/>
            <person name="Baker B."/>
        </authorList>
    </citation>
    <scope>NUCLEOTIDE SEQUENCE</scope>
</reference>
<evidence type="ECO:0000313" key="1">
    <source>
        <dbReference type="EMBL" id="AAT38746.2"/>
    </source>
</evidence>
<gene>
    <name evidence="1" type="ORF">SDM1_42t00014</name>
</gene>
<sequence>MGRDCYQVPNGYQINNIPDLEEITYKEKQRRREREEDEEIEGNIDKTASDGLGVKWGVRDLGLGRNSTMKEMKEIREEETGKRGREKRRPLTESYDLNHNTRRLYRNHFWDPLFHRIIPIQEQRWKLENIWRRKRQVKKSYLCELRNRVNMANKSKVLMIYDKRERKVGFHIAPGGDTGRKKKSSNLKTLSFRVLI</sequence>
<dbReference type="AlphaFoldDB" id="Q6L3Q1"/>
<proteinExistence type="predicted"/>
<organism evidence="1">
    <name type="scientific">Solanum demissum</name>
    <name type="common">Wild potato</name>
    <dbReference type="NCBI Taxonomy" id="50514"/>
    <lineage>
        <taxon>Eukaryota</taxon>
        <taxon>Viridiplantae</taxon>
        <taxon>Streptophyta</taxon>
        <taxon>Embryophyta</taxon>
        <taxon>Tracheophyta</taxon>
        <taxon>Spermatophyta</taxon>
        <taxon>Magnoliopsida</taxon>
        <taxon>eudicotyledons</taxon>
        <taxon>Gunneridae</taxon>
        <taxon>Pentapetalae</taxon>
        <taxon>asterids</taxon>
        <taxon>lamiids</taxon>
        <taxon>Solanales</taxon>
        <taxon>Solanaceae</taxon>
        <taxon>Solanoideae</taxon>
        <taxon>Solaneae</taxon>
        <taxon>Solanum</taxon>
    </lineage>
</organism>
<accession>Q6L3Q1</accession>
<name>Q6L3Q1_SOLDE</name>
<protein>
    <submittedName>
        <fullName evidence="1">Uncharacterized protein</fullName>
    </submittedName>
</protein>